<gene>
    <name evidence="1" type="ORF">PR003_g8423</name>
</gene>
<dbReference type="AlphaFoldDB" id="A0A6A4FB82"/>
<evidence type="ECO:0000313" key="1">
    <source>
        <dbReference type="EMBL" id="KAE9344528.1"/>
    </source>
</evidence>
<keyword evidence="2" id="KW-1185">Reference proteome</keyword>
<protein>
    <submittedName>
        <fullName evidence="1">Uncharacterized protein</fullName>
    </submittedName>
</protein>
<evidence type="ECO:0000313" key="2">
    <source>
        <dbReference type="Proteomes" id="UP000434957"/>
    </source>
</evidence>
<organism evidence="1 2">
    <name type="scientific">Phytophthora rubi</name>
    <dbReference type="NCBI Taxonomy" id="129364"/>
    <lineage>
        <taxon>Eukaryota</taxon>
        <taxon>Sar</taxon>
        <taxon>Stramenopiles</taxon>
        <taxon>Oomycota</taxon>
        <taxon>Peronosporomycetes</taxon>
        <taxon>Peronosporales</taxon>
        <taxon>Peronosporaceae</taxon>
        <taxon>Phytophthora</taxon>
    </lineage>
</organism>
<name>A0A6A4FB82_9STRA</name>
<comment type="caution">
    <text evidence="1">The sequence shown here is derived from an EMBL/GenBank/DDBJ whole genome shotgun (WGS) entry which is preliminary data.</text>
</comment>
<proteinExistence type="predicted"/>
<dbReference type="Proteomes" id="UP000434957">
    <property type="component" value="Unassembled WGS sequence"/>
</dbReference>
<sequence>MNAMPSAPYTAVWVLLLPKRMILVCVSINTVGTPTRTHVTRVLRTCFFNT</sequence>
<accession>A0A6A4FB82</accession>
<dbReference type="EMBL" id="QXFT01000418">
    <property type="protein sequence ID" value="KAE9344528.1"/>
    <property type="molecule type" value="Genomic_DNA"/>
</dbReference>
<reference evidence="1 2" key="1">
    <citation type="submission" date="2018-08" db="EMBL/GenBank/DDBJ databases">
        <title>Genomic investigation of the strawberry pathogen Phytophthora fragariae indicates pathogenicity is determined by transcriptional variation in three key races.</title>
        <authorList>
            <person name="Adams T.M."/>
            <person name="Armitage A.D."/>
            <person name="Sobczyk M.K."/>
            <person name="Bates H.J."/>
            <person name="Dunwell J.M."/>
            <person name="Nellist C.F."/>
            <person name="Harrison R.J."/>
        </authorList>
    </citation>
    <scope>NUCLEOTIDE SEQUENCE [LARGE SCALE GENOMIC DNA]</scope>
    <source>
        <strain evidence="1 2">SCRP333</strain>
    </source>
</reference>